<dbReference type="NCBIfam" id="TIGR00176">
    <property type="entry name" value="mobB"/>
    <property type="match status" value="1"/>
</dbReference>
<dbReference type="Pfam" id="PF03205">
    <property type="entry name" value="MobB"/>
    <property type="match status" value="1"/>
</dbReference>
<dbReference type="SUPFAM" id="SSF52540">
    <property type="entry name" value="P-loop containing nucleoside triphosphate hydrolases"/>
    <property type="match status" value="1"/>
</dbReference>
<dbReference type="InterPro" id="IPR052539">
    <property type="entry name" value="MGD_biosynthesis_adapter"/>
</dbReference>
<dbReference type="RefSeq" id="WP_163951835.1">
    <property type="nucleotide sequence ID" value="NZ_JAAIKC010000010.1"/>
</dbReference>
<accession>A0A6G4A2V1</accession>
<protein>
    <submittedName>
        <fullName evidence="2">Molybdopterin-guanine dinucleotide biosynthesis protein B</fullName>
    </submittedName>
</protein>
<dbReference type="InterPro" id="IPR027417">
    <property type="entry name" value="P-loop_NTPase"/>
</dbReference>
<proteinExistence type="predicted"/>
<dbReference type="InterPro" id="IPR004435">
    <property type="entry name" value="MobB_dom"/>
</dbReference>
<dbReference type="Gene3D" id="3.40.50.300">
    <property type="entry name" value="P-loop containing nucleotide triphosphate hydrolases"/>
    <property type="match status" value="1"/>
</dbReference>
<reference evidence="2" key="1">
    <citation type="submission" date="2020-02" db="EMBL/GenBank/DDBJ databases">
        <authorList>
            <person name="Shen X.-R."/>
            <person name="Zhang Y.-X."/>
        </authorList>
    </citation>
    <scope>NUCLEOTIDE SEQUENCE</scope>
    <source>
        <strain evidence="2">SYP-B3998</strain>
    </source>
</reference>
<dbReference type="PANTHER" id="PTHR40072">
    <property type="entry name" value="MOLYBDOPTERIN-GUANINE DINUCLEOTIDE BIOSYNTHESIS ADAPTER PROTEIN-RELATED"/>
    <property type="match status" value="1"/>
</dbReference>
<feature type="domain" description="Molybdopterin-guanine dinucleotide biosynthesis protein B (MobB)" evidence="1">
    <location>
        <begin position="5"/>
        <end position="133"/>
    </location>
</feature>
<dbReference type="GO" id="GO:0005525">
    <property type="term" value="F:GTP binding"/>
    <property type="evidence" value="ECO:0007669"/>
    <property type="project" value="InterPro"/>
</dbReference>
<evidence type="ECO:0000313" key="2">
    <source>
        <dbReference type="EMBL" id="NEW08715.1"/>
    </source>
</evidence>
<dbReference type="GO" id="GO:0006777">
    <property type="term" value="P:Mo-molybdopterin cofactor biosynthetic process"/>
    <property type="evidence" value="ECO:0007669"/>
    <property type="project" value="InterPro"/>
</dbReference>
<dbReference type="PANTHER" id="PTHR40072:SF1">
    <property type="entry name" value="MOLYBDOPTERIN-GUANINE DINUCLEOTIDE BIOSYNTHESIS ADAPTER PROTEIN"/>
    <property type="match status" value="1"/>
</dbReference>
<comment type="caution">
    <text evidence="2">The sequence shown here is derived from an EMBL/GenBank/DDBJ whole genome shotgun (WGS) entry which is preliminary data.</text>
</comment>
<dbReference type="EMBL" id="JAAIKC010000010">
    <property type="protein sequence ID" value="NEW08715.1"/>
    <property type="molecule type" value="Genomic_DNA"/>
</dbReference>
<name>A0A6G4A2V1_9BACL</name>
<evidence type="ECO:0000259" key="1">
    <source>
        <dbReference type="Pfam" id="PF03205"/>
    </source>
</evidence>
<gene>
    <name evidence="2" type="primary">mobB</name>
    <name evidence="2" type="ORF">GK047_22215</name>
</gene>
<dbReference type="AlphaFoldDB" id="A0A6G4A2V1"/>
<dbReference type="CDD" id="cd03116">
    <property type="entry name" value="MobB"/>
    <property type="match status" value="1"/>
</dbReference>
<sequence length="165" mass="18247">MAHYIGFAGFSNSGKTTFIAKLIGEMKRRGYLVGVMKHDAHGHYKEAKGADSSTFIQSGADAVATLSPDGVHVYEKKSEPNMKEQLAAFAHLDYVIIEGFKKEKHPKIAIFRTIEQSAIMAELDSEPLAIVTDLVDLNGVLPSYKMDEVEAVATFIVTFFEARQY</sequence>
<organism evidence="2">
    <name type="scientific">Paenibacillus sp. SYP-B3998</name>
    <dbReference type="NCBI Taxonomy" id="2678564"/>
    <lineage>
        <taxon>Bacteria</taxon>
        <taxon>Bacillati</taxon>
        <taxon>Bacillota</taxon>
        <taxon>Bacilli</taxon>
        <taxon>Bacillales</taxon>
        <taxon>Paenibacillaceae</taxon>
        <taxon>Paenibacillus</taxon>
    </lineage>
</organism>